<reference evidence="2" key="1">
    <citation type="journal article" date="2016" name="Int. J. Syst. Evol. Microbiol.">
        <title>Pseudoxanthomonas helianthi sp. nov., isolated from roots of Jerusalem artichoke (Helianthus tuberosus).</title>
        <authorList>
            <person name="Kittiwongwattana C."/>
            <person name="Thawai C."/>
        </authorList>
    </citation>
    <scope>NUCLEOTIDE SEQUENCE</scope>
    <source>
        <strain evidence="2">110414</strain>
    </source>
</reference>
<dbReference type="InterPro" id="IPR036812">
    <property type="entry name" value="NAD(P)_OxRdtase_dom_sf"/>
</dbReference>
<gene>
    <name evidence="2" type="ORF">J5837_11355</name>
</gene>
<dbReference type="Proteomes" id="UP000673447">
    <property type="component" value="Unassembled WGS sequence"/>
</dbReference>
<sequence length="324" mass="35524">MKTYRIAGTDLEVSRIALGCMHLSRIWDDAPTTAEEQRNTQALVETALAQGINLFDHADIYARGKSEALFGDLLRRTPGLRDGIVLQSKCGIRFAGSPDPDSPGRYDFSRRHIVESVEGSLRRLHTDRLDLLLLHRPDPLMEPAEVAAAFDDLQRAGKVRHFGVSNHTAAQISLLRNSVRQPLVVNQVELSLLHHALIDEGIVFNQHGTSYTASAGTLDYCREHDILLQAWSPLATGRLGGDASNIEPVLRPVAEAVGELAKRHGCSAEAILVAWLLRHPAGIQPIVGTTNPQRLVASCAADGIELGREEWYVLFTAARGHRVP</sequence>
<evidence type="ECO:0000313" key="3">
    <source>
        <dbReference type="Proteomes" id="UP000673447"/>
    </source>
</evidence>
<protein>
    <submittedName>
        <fullName evidence="2">Aldo/keto reductase</fullName>
    </submittedName>
</protein>
<dbReference type="CDD" id="cd19092">
    <property type="entry name" value="AKR_BsYcsN_EcYdhF-like"/>
    <property type="match status" value="1"/>
</dbReference>
<dbReference type="InterPro" id="IPR050523">
    <property type="entry name" value="AKR_Detox_Biosynth"/>
</dbReference>
<evidence type="ECO:0000313" key="2">
    <source>
        <dbReference type="EMBL" id="MBP3985009.1"/>
    </source>
</evidence>
<dbReference type="PANTHER" id="PTHR43364:SF1">
    <property type="entry name" value="OXIDOREDUCTASE YDHF"/>
    <property type="match status" value="1"/>
</dbReference>
<dbReference type="Pfam" id="PF00248">
    <property type="entry name" value="Aldo_ket_red"/>
    <property type="match status" value="1"/>
</dbReference>
<dbReference type="AlphaFoldDB" id="A0A940X5Z0"/>
<dbReference type="SUPFAM" id="SSF51430">
    <property type="entry name" value="NAD(P)-linked oxidoreductase"/>
    <property type="match status" value="1"/>
</dbReference>
<dbReference type="InterPro" id="IPR023210">
    <property type="entry name" value="NADP_OxRdtase_dom"/>
</dbReference>
<dbReference type="EMBL" id="JAGKTC010000002">
    <property type="protein sequence ID" value="MBP3985009.1"/>
    <property type="molecule type" value="Genomic_DNA"/>
</dbReference>
<dbReference type="RefSeq" id="WP_210536847.1">
    <property type="nucleotide sequence ID" value="NZ_JAGKTC010000002.1"/>
</dbReference>
<proteinExistence type="predicted"/>
<organism evidence="2 3">
    <name type="scientific">Pseudoxanthomonas helianthi</name>
    <dbReference type="NCBI Taxonomy" id="1453541"/>
    <lineage>
        <taxon>Bacteria</taxon>
        <taxon>Pseudomonadati</taxon>
        <taxon>Pseudomonadota</taxon>
        <taxon>Gammaproteobacteria</taxon>
        <taxon>Lysobacterales</taxon>
        <taxon>Lysobacteraceae</taxon>
        <taxon>Pseudoxanthomonas</taxon>
    </lineage>
</organism>
<keyword evidence="3" id="KW-1185">Reference proteome</keyword>
<dbReference type="Gene3D" id="3.20.20.100">
    <property type="entry name" value="NADP-dependent oxidoreductase domain"/>
    <property type="match status" value="1"/>
</dbReference>
<name>A0A940X5Z0_9GAMM</name>
<reference evidence="2" key="2">
    <citation type="submission" date="2021-03" db="EMBL/GenBank/DDBJ databases">
        <authorList>
            <person name="Cao W."/>
        </authorList>
    </citation>
    <scope>NUCLEOTIDE SEQUENCE</scope>
    <source>
        <strain evidence="2">110414</strain>
    </source>
</reference>
<accession>A0A940X5Z0</accession>
<evidence type="ECO:0000259" key="1">
    <source>
        <dbReference type="Pfam" id="PF00248"/>
    </source>
</evidence>
<dbReference type="GO" id="GO:0005829">
    <property type="term" value="C:cytosol"/>
    <property type="evidence" value="ECO:0007669"/>
    <property type="project" value="TreeGrafter"/>
</dbReference>
<dbReference type="PANTHER" id="PTHR43364">
    <property type="entry name" value="NADH-SPECIFIC METHYLGLYOXAL REDUCTASE-RELATED"/>
    <property type="match status" value="1"/>
</dbReference>
<comment type="caution">
    <text evidence="2">The sequence shown here is derived from an EMBL/GenBank/DDBJ whole genome shotgun (WGS) entry which is preliminary data.</text>
</comment>
<feature type="domain" description="NADP-dependent oxidoreductase" evidence="1">
    <location>
        <begin position="15"/>
        <end position="310"/>
    </location>
</feature>